<dbReference type="Proteomes" id="UP000593571">
    <property type="component" value="Unassembled WGS sequence"/>
</dbReference>
<keyword evidence="1" id="KW-1133">Transmembrane helix</keyword>
<reference evidence="2 3" key="1">
    <citation type="journal article" date="2020" name="Nature">
        <title>Six reference-quality genomes reveal evolution of bat adaptations.</title>
        <authorList>
            <person name="Jebb D."/>
            <person name="Huang Z."/>
            <person name="Pippel M."/>
            <person name="Hughes G.M."/>
            <person name="Lavrichenko K."/>
            <person name="Devanna P."/>
            <person name="Winkler S."/>
            <person name="Jermiin L.S."/>
            <person name="Skirmuntt E.C."/>
            <person name="Katzourakis A."/>
            <person name="Burkitt-Gray L."/>
            <person name="Ray D.A."/>
            <person name="Sullivan K.A.M."/>
            <person name="Roscito J.G."/>
            <person name="Kirilenko B.M."/>
            <person name="Davalos L.M."/>
            <person name="Corthals A.P."/>
            <person name="Power M.L."/>
            <person name="Jones G."/>
            <person name="Ransome R.D."/>
            <person name="Dechmann D.K.N."/>
            <person name="Locatelli A.G."/>
            <person name="Puechmaille S.J."/>
            <person name="Fedrigo O."/>
            <person name="Jarvis E.D."/>
            <person name="Hiller M."/>
            <person name="Vernes S.C."/>
            <person name="Myers E.W."/>
            <person name="Teeling E.C."/>
        </authorList>
    </citation>
    <scope>NUCLEOTIDE SEQUENCE [LARGE SCALE GENOMIC DNA]</scope>
    <source>
        <strain evidence="2">MRouAeg1</strain>
        <tissue evidence="2">Muscle</tissue>
    </source>
</reference>
<evidence type="ECO:0000256" key="1">
    <source>
        <dbReference type="SAM" id="Phobius"/>
    </source>
</evidence>
<comment type="caution">
    <text evidence="2">The sequence shown here is derived from an EMBL/GenBank/DDBJ whole genome shotgun (WGS) entry which is preliminary data.</text>
</comment>
<proteinExistence type="predicted"/>
<gene>
    <name evidence="2" type="ORF">HJG63_010971</name>
</gene>
<evidence type="ECO:0000313" key="2">
    <source>
        <dbReference type="EMBL" id="KAF6474838.1"/>
    </source>
</evidence>
<protein>
    <submittedName>
        <fullName evidence="2">Uncharacterized protein</fullName>
    </submittedName>
</protein>
<sequence length="132" mass="15516">MFLFLSCSFYLIFSSLTSISQSVFLVASIVKKFSSKRILFLKVMFIYSISLLNSASLLLISFSWLFFFVILSCYKYFYRKDSIFFNFKNTTEKYSRKSSISSIIAKCDFCVSHIYIYFLVMSKYICFMPAPL</sequence>
<dbReference type="AlphaFoldDB" id="A0A7J8HRY6"/>
<dbReference type="EMBL" id="JACASE010000004">
    <property type="protein sequence ID" value="KAF6474838.1"/>
    <property type="molecule type" value="Genomic_DNA"/>
</dbReference>
<accession>A0A7J8HRY6</accession>
<feature type="transmembrane region" description="Helical" evidence="1">
    <location>
        <begin position="103"/>
        <end position="125"/>
    </location>
</feature>
<keyword evidence="1" id="KW-0472">Membrane</keyword>
<keyword evidence="3" id="KW-1185">Reference proteome</keyword>
<name>A0A7J8HRY6_ROUAE</name>
<feature type="transmembrane region" description="Helical" evidence="1">
    <location>
        <begin position="44"/>
        <end position="71"/>
    </location>
</feature>
<evidence type="ECO:0000313" key="3">
    <source>
        <dbReference type="Proteomes" id="UP000593571"/>
    </source>
</evidence>
<organism evidence="2 3">
    <name type="scientific">Rousettus aegyptiacus</name>
    <name type="common">Egyptian fruit bat</name>
    <name type="synonym">Pteropus aegyptiacus</name>
    <dbReference type="NCBI Taxonomy" id="9407"/>
    <lineage>
        <taxon>Eukaryota</taxon>
        <taxon>Metazoa</taxon>
        <taxon>Chordata</taxon>
        <taxon>Craniata</taxon>
        <taxon>Vertebrata</taxon>
        <taxon>Euteleostomi</taxon>
        <taxon>Mammalia</taxon>
        <taxon>Eutheria</taxon>
        <taxon>Laurasiatheria</taxon>
        <taxon>Chiroptera</taxon>
        <taxon>Yinpterochiroptera</taxon>
        <taxon>Pteropodoidea</taxon>
        <taxon>Pteropodidae</taxon>
        <taxon>Rousettinae</taxon>
        <taxon>Rousettus</taxon>
    </lineage>
</organism>
<keyword evidence="1" id="KW-0812">Transmembrane</keyword>